<evidence type="ECO:0000313" key="3">
    <source>
        <dbReference type="Proteomes" id="UP001215598"/>
    </source>
</evidence>
<name>A0AAD7J0U7_9AGAR</name>
<sequence>MSNTEISTLPVLNDMRYPYTHPQWPTTIRSLAELQAYLEHPDSDALGSAVYGIDFVDSKGDSYERCASTYLQFDGHTPFTFTLFGQVGRIEADRRVIVVGVPDGCPEELKHLFGDQMQALMAPVLHDDFDAENIRAEICTDASRETGTGGHYIELCLGRTAIMHTANGTKVIAASDDIPLHIDDWVLVKATYHKEVDSMGDMRRYYEAWAWHIRTLFVEQDDELYTPAGPSLLVKRETTDVDLPVVGIPATQDSATEATQDVLTTSDSTETLASVETPKRKKNPKRSAPTSTSRSRKRAKGGSESPLNGPRTRGATKAAMANEGSGTMSRKRR</sequence>
<feature type="compositionally biased region" description="Polar residues" evidence="1">
    <location>
        <begin position="251"/>
        <end position="274"/>
    </location>
</feature>
<organism evidence="2 3">
    <name type="scientific">Mycena metata</name>
    <dbReference type="NCBI Taxonomy" id="1033252"/>
    <lineage>
        <taxon>Eukaryota</taxon>
        <taxon>Fungi</taxon>
        <taxon>Dikarya</taxon>
        <taxon>Basidiomycota</taxon>
        <taxon>Agaricomycotina</taxon>
        <taxon>Agaricomycetes</taxon>
        <taxon>Agaricomycetidae</taxon>
        <taxon>Agaricales</taxon>
        <taxon>Marasmiineae</taxon>
        <taxon>Mycenaceae</taxon>
        <taxon>Mycena</taxon>
    </lineage>
</organism>
<dbReference type="EMBL" id="JARKIB010000058">
    <property type="protein sequence ID" value="KAJ7752675.1"/>
    <property type="molecule type" value="Genomic_DNA"/>
</dbReference>
<protein>
    <submittedName>
        <fullName evidence="2">Uncharacterized protein</fullName>
    </submittedName>
</protein>
<keyword evidence="3" id="KW-1185">Reference proteome</keyword>
<feature type="compositionally biased region" description="Polar residues" evidence="1">
    <location>
        <begin position="324"/>
        <end position="333"/>
    </location>
</feature>
<evidence type="ECO:0000313" key="2">
    <source>
        <dbReference type="EMBL" id="KAJ7752675.1"/>
    </source>
</evidence>
<accession>A0AAD7J0U7</accession>
<evidence type="ECO:0000256" key="1">
    <source>
        <dbReference type="SAM" id="MobiDB-lite"/>
    </source>
</evidence>
<comment type="caution">
    <text evidence="2">The sequence shown here is derived from an EMBL/GenBank/DDBJ whole genome shotgun (WGS) entry which is preliminary data.</text>
</comment>
<proteinExistence type="predicted"/>
<gene>
    <name evidence="2" type="ORF">B0H16DRAFT_1723597</name>
</gene>
<dbReference type="AlphaFoldDB" id="A0AAD7J0U7"/>
<dbReference type="Proteomes" id="UP001215598">
    <property type="component" value="Unassembled WGS sequence"/>
</dbReference>
<feature type="region of interest" description="Disordered" evidence="1">
    <location>
        <begin position="245"/>
        <end position="333"/>
    </location>
</feature>
<reference evidence="2" key="1">
    <citation type="submission" date="2023-03" db="EMBL/GenBank/DDBJ databases">
        <title>Massive genome expansion in bonnet fungi (Mycena s.s.) driven by repeated elements and novel gene families across ecological guilds.</title>
        <authorList>
            <consortium name="Lawrence Berkeley National Laboratory"/>
            <person name="Harder C.B."/>
            <person name="Miyauchi S."/>
            <person name="Viragh M."/>
            <person name="Kuo A."/>
            <person name="Thoen E."/>
            <person name="Andreopoulos B."/>
            <person name="Lu D."/>
            <person name="Skrede I."/>
            <person name="Drula E."/>
            <person name="Henrissat B."/>
            <person name="Morin E."/>
            <person name="Kohler A."/>
            <person name="Barry K."/>
            <person name="LaButti K."/>
            <person name="Morin E."/>
            <person name="Salamov A."/>
            <person name="Lipzen A."/>
            <person name="Mereny Z."/>
            <person name="Hegedus B."/>
            <person name="Baldrian P."/>
            <person name="Stursova M."/>
            <person name="Weitz H."/>
            <person name="Taylor A."/>
            <person name="Grigoriev I.V."/>
            <person name="Nagy L.G."/>
            <person name="Martin F."/>
            <person name="Kauserud H."/>
        </authorList>
    </citation>
    <scope>NUCLEOTIDE SEQUENCE</scope>
    <source>
        <strain evidence="2">CBHHK182m</strain>
    </source>
</reference>